<dbReference type="Gene3D" id="3.50.50.60">
    <property type="entry name" value="FAD/NAD(P)-binding domain"/>
    <property type="match status" value="1"/>
</dbReference>
<evidence type="ECO:0000313" key="4">
    <source>
        <dbReference type="Proteomes" id="UP000177622"/>
    </source>
</evidence>
<dbReference type="GO" id="GO:0009063">
    <property type="term" value="P:amino acid catabolic process"/>
    <property type="evidence" value="ECO:0007669"/>
    <property type="project" value="TreeGrafter"/>
</dbReference>
<sequence>MRPLLCLSAFLVFLCLQGAESAIDPGSARAQLFREVISRAGVYDSFPPGPPTSPCDQDCQPPSPPLKVGIIGAGAAGLYSALLLQSLDIDFEILEADGRAGGRIYTHYFDPEGWKKSNPQEAAYYNYYDAGAMRIPIMPYMDRVIGTQNWSVVSYVNSHVSDQADAIDLIPFIFSANNTFQMYNNISVHANVTPSAATFHVLTTEGGDIPPSDFAVTNPDTIYSDAIAELVDALQQNIDQGYTKLMEFDQLSVRAYLLQKGFTNAQINWLETIEEGTLSFDKSSLAQAVIEQWIFTAAPVDSWVTINGGFERLVHGLLKVLHHPPKLLNRVTAIKPGQADSLTVVVNHTVEHSYDHIISSIPLGATRVLDTSTLSDLNYNTTMAWRTLAYDDAGKIGIWFKTRWWENPDVLPAPFIGGGSSTDLPIRRCVYPSYGLDVQDAPGTMIASYTWSQDAARLAAFYQSAEQEEFITHIVLEDMARLHNVSISFLQDQLVEAHLWDWYDHPYSVGAYALFAPAQFSDVLPPLMRPSCNGRLHTAGEATSSGHAWVVGALNSAYRAVMEVLAVEGRTDLMEKMIKIWGPVDEVDMGWFKSPNP</sequence>
<feature type="signal peptide" evidence="1">
    <location>
        <begin position="1"/>
        <end position="21"/>
    </location>
</feature>
<feature type="domain" description="Amine oxidase" evidence="2">
    <location>
        <begin position="177"/>
        <end position="565"/>
    </location>
</feature>
<feature type="chain" id="PRO_5009519667" description="Amine oxidase domain-containing protein" evidence="1">
    <location>
        <begin position="22"/>
        <end position="597"/>
    </location>
</feature>
<dbReference type="Pfam" id="PF01593">
    <property type="entry name" value="Amino_oxidase"/>
    <property type="match status" value="2"/>
</dbReference>
<dbReference type="RefSeq" id="XP_022489440.1">
    <property type="nucleotide sequence ID" value="XM_022631204.1"/>
</dbReference>
<dbReference type="GO" id="GO:0001716">
    <property type="term" value="F:L-amino-acid oxidase activity"/>
    <property type="evidence" value="ECO:0007669"/>
    <property type="project" value="TreeGrafter"/>
</dbReference>
<dbReference type="PANTHER" id="PTHR10742">
    <property type="entry name" value="FLAVIN MONOAMINE OXIDASE"/>
    <property type="match status" value="1"/>
</dbReference>
<gene>
    <name evidence="3" type="ORF">PENARI_c007G11192</name>
</gene>
<dbReference type="InterPro" id="IPR050281">
    <property type="entry name" value="Flavin_monoamine_oxidase"/>
</dbReference>
<dbReference type="Gene3D" id="3.90.660.10">
    <property type="match status" value="1"/>
</dbReference>
<organism evidence="3 4">
    <name type="scientific">Penicillium arizonense</name>
    <dbReference type="NCBI Taxonomy" id="1835702"/>
    <lineage>
        <taxon>Eukaryota</taxon>
        <taxon>Fungi</taxon>
        <taxon>Dikarya</taxon>
        <taxon>Ascomycota</taxon>
        <taxon>Pezizomycotina</taxon>
        <taxon>Eurotiomycetes</taxon>
        <taxon>Eurotiomycetidae</taxon>
        <taxon>Eurotiales</taxon>
        <taxon>Aspergillaceae</taxon>
        <taxon>Penicillium</taxon>
    </lineage>
</organism>
<dbReference type="STRING" id="1835702.A0A1F5LLB4"/>
<dbReference type="InterPro" id="IPR002937">
    <property type="entry name" value="Amino_oxidase"/>
</dbReference>
<dbReference type="Gene3D" id="1.10.10.1620">
    <property type="match status" value="1"/>
</dbReference>
<dbReference type="GeneID" id="34575938"/>
<protein>
    <recommendedName>
        <fullName evidence="2">Amine oxidase domain-containing protein</fullName>
    </recommendedName>
</protein>
<comment type="caution">
    <text evidence="3">The sequence shown here is derived from an EMBL/GenBank/DDBJ whole genome shotgun (WGS) entry which is preliminary data.</text>
</comment>
<dbReference type="EMBL" id="LXJU01000007">
    <property type="protein sequence ID" value="OGE54003.1"/>
    <property type="molecule type" value="Genomic_DNA"/>
</dbReference>
<dbReference type="Proteomes" id="UP000177622">
    <property type="component" value="Unassembled WGS sequence"/>
</dbReference>
<proteinExistence type="predicted"/>
<reference evidence="3 4" key="1">
    <citation type="journal article" date="2016" name="Sci. Rep.">
        <title>Penicillium arizonense, a new, genome sequenced fungal species, reveals a high chemical diversity in secreted metabolites.</title>
        <authorList>
            <person name="Grijseels S."/>
            <person name="Nielsen J.C."/>
            <person name="Randelovic M."/>
            <person name="Nielsen J."/>
            <person name="Nielsen K.F."/>
            <person name="Workman M."/>
            <person name="Frisvad J.C."/>
        </authorList>
    </citation>
    <scope>NUCLEOTIDE SEQUENCE [LARGE SCALE GENOMIC DNA]</scope>
    <source>
        <strain evidence="3 4">CBS 141311</strain>
    </source>
</reference>
<keyword evidence="1" id="KW-0732">Signal</keyword>
<keyword evidence="4" id="KW-1185">Reference proteome</keyword>
<dbReference type="SUPFAM" id="SSF51905">
    <property type="entry name" value="FAD/NAD(P)-binding domain"/>
    <property type="match status" value="1"/>
</dbReference>
<dbReference type="InterPro" id="IPR036188">
    <property type="entry name" value="FAD/NAD-bd_sf"/>
</dbReference>
<dbReference type="AlphaFoldDB" id="A0A1F5LLB4"/>
<evidence type="ECO:0000313" key="3">
    <source>
        <dbReference type="EMBL" id="OGE54003.1"/>
    </source>
</evidence>
<dbReference type="SUPFAM" id="SSF54373">
    <property type="entry name" value="FAD-linked reductases, C-terminal domain"/>
    <property type="match status" value="1"/>
</dbReference>
<dbReference type="PANTHER" id="PTHR10742:SF342">
    <property type="entry name" value="AMINE OXIDASE"/>
    <property type="match status" value="1"/>
</dbReference>
<accession>A0A1F5LLB4</accession>
<evidence type="ECO:0000256" key="1">
    <source>
        <dbReference type="SAM" id="SignalP"/>
    </source>
</evidence>
<name>A0A1F5LLB4_PENAI</name>
<evidence type="ECO:0000259" key="2">
    <source>
        <dbReference type="Pfam" id="PF01593"/>
    </source>
</evidence>
<dbReference type="OrthoDB" id="7777654at2759"/>
<feature type="domain" description="Amine oxidase" evidence="2">
    <location>
        <begin position="76"/>
        <end position="137"/>
    </location>
</feature>